<dbReference type="InterPro" id="IPR011050">
    <property type="entry name" value="Pectin_lyase_fold/virulence"/>
</dbReference>
<evidence type="ECO:0000256" key="6">
    <source>
        <dbReference type="ARBA" id="ARBA00022989"/>
    </source>
</evidence>
<dbReference type="GO" id="GO:0005886">
    <property type="term" value="C:plasma membrane"/>
    <property type="evidence" value="ECO:0007669"/>
    <property type="project" value="UniProtKB-SubCell"/>
</dbReference>
<dbReference type="SUPFAM" id="SSF51126">
    <property type="entry name" value="Pectin lyase-like"/>
    <property type="match status" value="1"/>
</dbReference>
<keyword evidence="12" id="KW-1185">Reference proteome</keyword>
<accession>A0A437CUU5</accession>
<evidence type="ECO:0000313" key="11">
    <source>
        <dbReference type="EMBL" id="RVE66722.1"/>
    </source>
</evidence>
<dbReference type="InterPro" id="IPR013783">
    <property type="entry name" value="Ig-like_fold"/>
</dbReference>
<reference evidence="11 12" key="2">
    <citation type="submission" date="2019-01" db="EMBL/GenBank/DDBJ databases">
        <title>A chromosome length genome reference of the Java medaka (oryzias javanicus).</title>
        <authorList>
            <person name="Herpin A."/>
            <person name="Takehana Y."/>
            <person name="Naruse K."/>
            <person name="Ansai S."/>
            <person name="Kawaguchi M."/>
        </authorList>
    </citation>
    <scope>NUCLEOTIDE SEQUENCE [LARGE SCALE GENOMIC DNA]</scope>
    <source>
        <strain evidence="11">RS831</strain>
        <tissue evidence="11">Whole body</tissue>
    </source>
</reference>
<dbReference type="SUPFAM" id="SSF81296">
    <property type="entry name" value="E set domains"/>
    <property type="match status" value="9"/>
</dbReference>
<dbReference type="InterPro" id="IPR002909">
    <property type="entry name" value="IPT_dom"/>
</dbReference>
<dbReference type="InterPro" id="IPR008972">
    <property type="entry name" value="Cupredoxin"/>
</dbReference>
<evidence type="ECO:0000256" key="1">
    <source>
        <dbReference type="ARBA" id="ARBA00004167"/>
    </source>
</evidence>
<evidence type="ECO:0000256" key="3">
    <source>
        <dbReference type="ARBA" id="ARBA00004316"/>
    </source>
</evidence>
<dbReference type="PANTHER" id="PTHR46769:SF2">
    <property type="entry name" value="FIBROCYSTIN-L ISOFORM 2 PRECURSOR-RELATED"/>
    <property type="match status" value="1"/>
</dbReference>
<keyword evidence="8" id="KW-0966">Cell projection</keyword>
<dbReference type="InterPro" id="IPR055401">
    <property type="entry name" value="CEMIP_beta-hel_dom"/>
</dbReference>
<proteinExistence type="predicted"/>
<feature type="domain" description="G8" evidence="10">
    <location>
        <begin position="1232"/>
        <end position="1352"/>
    </location>
</feature>
<dbReference type="EMBL" id="CM012447">
    <property type="protein sequence ID" value="RVE66722.1"/>
    <property type="molecule type" value="Genomic_DNA"/>
</dbReference>
<dbReference type="CDD" id="cd00603">
    <property type="entry name" value="IPT_PCSR"/>
    <property type="match status" value="8"/>
</dbReference>
<keyword evidence="6" id="KW-0812">Transmembrane</keyword>
<dbReference type="InterPro" id="IPR014756">
    <property type="entry name" value="Ig_E-set"/>
</dbReference>
<evidence type="ECO:0000256" key="7">
    <source>
        <dbReference type="ARBA" id="ARBA00023180"/>
    </source>
</evidence>
<keyword evidence="4" id="KW-1003">Cell membrane</keyword>
<dbReference type="InterPro" id="IPR052387">
    <property type="entry name" value="Fibrocystin"/>
</dbReference>
<evidence type="ECO:0000256" key="5">
    <source>
        <dbReference type="ARBA" id="ARBA00022729"/>
    </source>
</evidence>
<organism evidence="11 12">
    <name type="scientific">Oryzias javanicus</name>
    <name type="common">Javanese ricefish</name>
    <name type="synonym">Aplocheilus javanicus</name>
    <dbReference type="NCBI Taxonomy" id="123683"/>
    <lineage>
        <taxon>Eukaryota</taxon>
        <taxon>Metazoa</taxon>
        <taxon>Chordata</taxon>
        <taxon>Craniata</taxon>
        <taxon>Vertebrata</taxon>
        <taxon>Euteleostomi</taxon>
        <taxon>Actinopterygii</taxon>
        <taxon>Neopterygii</taxon>
        <taxon>Teleostei</taxon>
        <taxon>Neoteleostei</taxon>
        <taxon>Acanthomorphata</taxon>
        <taxon>Ovalentaria</taxon>
        <taxon>Atherinomorphae</taxon>
        <taxon>Beloniformes</taxon>
        <taxon>Adrianichthyidae</taxon>
        <taxon>Oryziinae</taxon>
        <taxon>Oryzias</taxon>
    </lineage>
</organism>
<gene>
    <name evidence="11" type="ORF">OJAV_G00110380</name>
</gene>
<dbReference type="FunFam" id="2.60.40.10:FF:000616">
    <property type="entry name" value="PKHD1 like 1"/>
    <property type="match status" value="1"/>
</dbReference>
<dbReference type="Pfam" id="PF24606">
    <property type="entry name" value="CEMIP_beta-hel"/>
    <property type="match status" value="2"/>
</dbReference>
<dbReference type="Gene3D" id="2.60.40.420">
    <property type="entry name" value="Cupredoxins - blue copper proteins"/>
    <property type="match status" value="1"/>
</dbReference>
<feature type="region of interest" description="Disordered" evidence="9">
    <location>
        <begin position="3176"/>
        <end position="3199"/>
    </location>
</feature>
<dbReference type="CDD" id="cd00102">
    <property type="entry name" value="IPT"/>
    <property type="match status" value="1"/>
</dbReference>
<comment type="subcellular location">
    <subcellularLocation>
        <location evidence="2">Cell membrane</location>
    </subcellularLocation>
    <subcellularLocation>
        <location evidence="3">Cell projection</location>
    </subcellularLocation>
    <subcellularLocation>
        <location evidence="1">Membrane</location>
        <topology evidence="1">Single-pass membrane protein</topology>
    </subcellularLocation>
</comment>
<dbReference type="SMART" id="SM00710">
    <property type="entry name" value="PbH1"/>
    <property type="match status" value="8"/>
</dbReference>
<evidence type="ECO:0000256" key="8">
    <source>
        <dbReference type="ARBA" id="ARBA00023273"/>
    </source>
</evidence>
<evidence type="ECO:0000259" key="10">
    <source>
        <dbReference type="PROSITE" id="PS51484"/>
    </source>
</evidence>
<dbReference type="SUPFAM" id="SSF49503">
    <property type="entry name" value="Cupredoxins"/>
    <property type="match status" value="1"/>
</dbReference>
<sequence>MMSNSSEDAAEFMEGGATVTVTRPHRASPPLNGTFDVEIFGGRATGLSVDISEEDLKYALEGIEGMGQVKVNKFGDCRRPKWTVKWLTNPGDQPMMKIDASSVIGNNVDISVVEDVQGGLMIRGLTGDFFRVWENKPQVEVYINGIPSKCSGACSFEWTEKNTPMVTGISPSEGALLLGTLLTITGTGFSNENASIMVGKARCVVEEVTANTQVCRLSAAAAGTYPVSVNFPSLGDSRYANTTIPQFTYQLTVSSVSPLSGSTAGGTLLTVIGVGLSQSAMVTVGGEECVVVRASETELTCRTPAGTAGSHVVTVTVGNMSKTAGSSFTYDENLTPQMSSLSPQATTVSGPRFLTILGSGLGGQDNNSAVFVGTKECVPVQWTPTNITCLLPVLPPSIYKVNVQVGNRGFSKPSNGLNTTIEYILEVYSIVPLAGSLLGGTKLTVSGAGFSVNLTDNKVSLGAADCEVVAASENELQCVLKSEEKTHIVTNQGSHLTYGQGYAWSPASLTVFVGDSVRWQWEAPAFQSVGYRVFSVSSPSGSTYTEGPLNSGGTKTAKGSFSYRFAVPGVYYYSSGYIDDYNTRLLQGVVKVMSREDKRSSVSVSVGGIEATYMAGGSRRVSRAAPLCVASPQCKQDNQTSDELSYATSACYTPTVHSISPNQGTYHQEILIQGQGFSDTACAVEVTVGDEPCQVVNSSLSEISCLLRPDTMLPVGVALPVDVRVNNLGSAIVAISEEFERRFVVLPVVDSVSPPLAAPQATQGSSSWGLDSQREVTVAGQPCKVLTLNYTHIVCDTAPSTPHRGDVIFHMGRIQSSCSSNCSFLYSPSVTPTVSSISPDSINNATDVVIRGSGFGSRVDIVAVFASTTELEVTAVTDENITARVGALSAGNHPITVIVRSRGLASGQVTLNSRAQADLHPNVGSVEGGTPLVITGNGFSEGNTSVMVGGAPCKIQEVRPGLLHCLTPPHSAGVVTVSIRSLLWTTHHLASTTPQLTLLLSVQSAPPQGRAEVQCTAGSNPGGAYPVKLQHLLKGYAQSNVMFTYELTLSGVQPNEGSFGGGALLSVQGSGFDSHNSKVLICGQICEVDRENSTSSLLLCRSPLNNSTQQLVSCEVKVVNLQSTINISNGFTYKSDLTPVISEVSPRRGGTAGGTRLTITGSGFSSNVNDIAVTIAGSVCDVASANSTHIICVTNAQGQSQHAKVQVSVGNRGIAKMDNADFFYIDVWSSRFTWGGLSPPEKGSFAVITKGQTILLDTSTPVLKMLLIQGGTLVFDEADIELQAENILITDGGRLQIGQEGAPFQHKAIITLHGQLRSPELPVYGAKTLAVREGVLDLHGIPVPVPWTHLAQTATNGSLTLTLLKTVTWKPGDEIVIASTGHRHSQRENEVRKIASVSANGKTLTLTEPLTYTHLGVSVTLPDGTVFEGRAEVGLLTRNIVVRGSQQQEWNDNIEACPDGFNTGEFATQTCFQGRFGEEVGSDQFGGCIMFHAPRPSENLAIGRLEYVELFHAGQAFRLGRYPIHWHLMGDINYKSYVRGCAIHQTFNRAVTIHNTHRLLVEHNVIYDIMGGAFFIEDGIETENILQYNLAVFVKQSTSLLNDDVTPAAYWVTNPNNIIRHNAAAGGTHFGFWYRLVWTLDLQEFFPMKNGNCNSKTPQPAVFHSLTTWNCEKGAEWVNVGAVQFTNFVMVNNEKAGIEAKRIMQWAVSNFGEDGGATVSNGTIVAHVDELGLGNEYCTQRGIITPFDDGMSVLNTKFINFDRWHMFSGIQYSNSPNKAGFRWEHEVQLVDTDGSLTGNINHKVVPMSNLLDPAHCSQSAEWSVGFPGAVCDHTVNFHRLAFNHPTPNSLEAKDVILTNSHGSSVVPYLKKRMTHKLGWMALLPSRHTYNWYFHNADQITNITYDAKFYGFKSDEYVIINHNFTQSPDSFHIVDNRNGSKTPLSFGSNKNGDWFFNNKTNDLFYMVSGDTQQRRRRSSVDRSMVDVVTDFAVYRCFFPKCIPPPPATLAPIPNGRPSDFVWWSDESFWKNSRENNFTVPKNGSDVVIPSGKWIVLDSSTPILNKLTVIGVLEIPDTTSDSPSRQARSTTAYSSVVINAVYISIQGGKMIAGRSDQPFRGQLVIRLRGNHRTPDWLLPNGPNQGSKVLGVFGVLELYGLPHNVYHTKLAATADAGSNTLTLAQSVDWQVGDEIVISTTSYNTSETEKRQLAVVSADGRTLTLNQPLAHTHIGETHSVPDTSMSYTLAADVGLLTRNIRIIGEDYPEMQSESFGARLLVGAFSSGGIDYKGKAQIRNVEFFQTGQEGWTDSYDPRYSVAFLNLGEIPANASYIQGCAFHDGFSPAVGVFGTEGLTIDDNIVHRTVGEAIRIWGNKITLRRNLVMMSLWPGSYQDREEPFNFDWNAAVEINEGTNVVLQNNIVAGYERVAYRINGEPCPGYPNTNQAWINNEAHGGLYGVYLNKDGLPGCSFIRGFFIWKSFDFAIYFQVIMDVVISNVTLVDNGMGIMPLIYAPPSVSHAYADKTVQIQNALIVGTSPNFDCSDTLSSSDVNMAISALHRAPRPQQGGRSGICWPNFASGHNTAPFKPHHLNMNYNAIKGLMTVRDTTFVNFNGICSGQKDFMFITNPINEDLQHPVQVSGIKMINSIEQNKVFVHRPDVGKANPSDCVDMDCDAKKKTLLKDLDGSFLGAVGSVVPQSEYEWGGDPRRGLGDYRIPKVMLTALNGSRIPVGQVAPYKGVIRKNCTYMSSWQSYKCFGLNYRMVVIESLDADTETRRLSPVAVLGDGYVDLINGPQDHGWCAGYTCQKRVSLFHGIIATGHSFDVFFTSVSPQKLRLMMLNASPSESVLVSVFYSNPQRLDVYVDNSLVAPNNAVWNKDETDYTLREPISENEFVPTMSDTVGSNYFDQDYKMLRVLLRGSTPVEIRTSPLLVLAFNMPAMSIEEFFGGNLIQNLATFLKVPANMIRLTKVVREDGAARRRKRATGLLVEVEIKKPPMQQTTNTTNDEEDFVLLQNIADDLGQAAVSGNLSRSIGFNVSSMSIIPPPPPSSDPNWNEVASNDVTREDPKANYVSSVSTLLLVEEPIAGEFVGPLYQQPSLMALDDQGNCVSVGVTSLTVTASLKNSTGHAVEGLEGNTTILFKTCWANFTDLSIRSSGENLRMVFTLKEWGANSKSFSVKNMPTTTMPPPTSTTTQQSTTDESIFSSSPALTAGSLCLISLIYEVACCSGSIPIC</sequence>
<dbReference type="GO" id="GO:0007399">
    <property type="term" value="P:nervous system development"/>
    <property type="evidence" value="ECO:0007669"/>
    <property type="project" value="UniProtKB-ARBA"/>
</dbReference>
<dbReference type="PROSITE" id="PS51484">
    <property type="entry name" value="G8"/>
    <property type="match status" value="2"/>
</dbReference>
<dbReference type="Proteomes" id="UP000283210">
    <property type="component" value="Chromosome 11"/>
</dbReference>
<evidence type="ECO:0000256" key="9">
    <source>
        <dbReference type="SAM" id="MobiDB-lite"/>
    </source>
</evidence>
<dbReference type="FunFam" id="2.60.40.10:FF:001316">
    <property type="entry name" value="PKHD1 like 1"/>
    <property type="match status" value="1"/>
</dbReference>
<keyword evidence="6" id="KW-1133">Transmembrane helix</keyword>
<dbReference type="FunFam" id="2.160.20.10:FF:000070">
    <property type="entry name" value="PKHD1 like 1"/>
    <property type="match status" value="1"/>
</dbReference>
<dbReference type="InterPro" id="IPR006626">
    <property type="entry name" value="PbH1"/>
</dbReference>
<dbReference type="SMART" id="SM01225">
    <property type="entry name" value="G8"/>
    <property type="match status" value="2"/>
</dbReference>
<dbReference type="Pfam" id="PF01833">
    <property type="entry name" value="TIG"/>
    <property type="match status" value="10"/>
</dbReference>
<dbReference type="InterPro" id="IPR019316">
    <property type="entry name" value="G8_domain"/>
</dbReference>
<dbReference type="PANTHER" id="PTHR46769">
    <property type="entry name" value="POLYCYSTIC KIDNEY AND HEPATIC DISEASE 1 (AUTOSOMAL RECESSIVE)-LIKE 1"/>
    <property type="match status" value="1"/>
</dbReference>
<feature type="domain" description="G8" evidence="10">
    <location>
        <begin position="2026"/>
        <end position="2169"/>
    </location>
</feature>
<name>A0A437CUU5_ORYJA</name>
<dbReference type="Pfam" id="PF10162">
    <property type="entry name" value="G8"/>
    <property type="match status" value="2"/>
</dbReference>
<reference evidence="11 12" key="1">
    <citation type="submission" date="2018-11" db="EMBL/GenBank/DDBJ databases">
        <authorList>
            <person name="Lopez-Roques C."/>
            <person name="Donnadieu C."/>
            <person name="Bouchez O."/>
            <person name="Klopp C."/>
            <person name="Cabau C."/>
            <person name="Zahm M."/>
        </authorList>
    </citation>
    <scope>NUCLEOTIDE SEQUENCE [LARGE SCALE GENOMIC DNA]</scope>
    <source>
        <strain evidence="11">RS831</strain>
        <tissue evidence="11">Whole body</tissue>
    </source>
</reference>
<dbReference type="Gene3D" id="2.60.40.10">
    <property type="entry name" value="Immunoglobulins"/>
    <property type="match status" value="9"/>
</dbReference>
<dbReference type="SMART" id="SM00429">
    <property type="entry name" value="IPT"/>
    <property type="match status" value="9"/>
</dbReference>
<evidence type="ECO:0000313" key="12">
    <source>
        <dbReference type="Proteomes" id="UP000283210"/>
    </source>
</evidence>
<dbReference type="OrthoDB" id="120976at2759"/>
<evidence type="ECO:0000256" key="2">
    <source>
        <dbReference type="ARBA" id="ARBA00004236"/>
    </source>
</evidence>
<keyword evidence="7" id="KW-0325">Glycoprotein</keyword>
<evidence type="ECO:0000256" key="4">
    <source>
        <dbReference type="ARBA" id="ARBA00022475"/>
    </source>
</evidence>
<dbReference type="GO" id="GO:0042995">
    <property type="term" value="C:cell projection"/>
    <property type="evidence" value="ECO:0007669"/>
    <property type="project" value="UniProtKB-SubCell"/>
</dbReference>
<protein>
    <recommendedName>
        <fullName evidence="10">G8 domain-containing protein</fullName>
    </recommendedName>
</protein>
<keyword evidence="6" id="KW-0472">Membrane</keyword>
<dbReference type="FunFam" id="2.60.40.10:FF:001057">
    <property type="entry name" value="PKHD1 like 1"/>
    <property type="match status" value="1"/>
</dbReference>
<keyword evidence="5" id="KW-0732">Signal</keyword>